<evidence type="ECO:0000313" key="3">
    <source>
        <dbReference type="Proteomes" id="UP000799428"/>
    </source>
</evidence>
<organism evidence="2 3">
    <name type="scientific">Pleomassaria siparia CBS 279.74</name>
    <dbReference type="NCBI Taxonomy" id="1314801"/>
    <lineage>
        <taxon>Eukaryota</taxon>
        <taxon>Fungi</taxon>
        <taxon>Dikarya</taxon>
        <taxon>Ascomycota</taxon>
        <taxon>Pezizomycotina</taxon>
        <taxon>Dothideomycetes</taxon>
        <taxon>Pleosporomycetidae</taxon>
        <taxon>Pleosporales</taxon>
        <taxon>Pleomassariaceae</taxon>
        <taxon>Pleomassaria</taxon>
    </lineage>
</organism>
<dbReference type="EMBL" id="MU005764">
    <property type="protein sequence ID" value="KAF2715234.1"/>
    <property type="molecule type" value="Genomic_DNA"/>
</dbReference>
<keyword evidence="1" id="KW-1133">Transmembrane helix</keyword>
<dbReference type="OrthoDB" id="4191440at2759"/>
<feature type="transmembrane region" description="Helical" evidence="1">
    <location>
        <begin position="200"/>
        <end position="218"/>
    </location>
</feature>
<protein>
    <submittedName>
        <fullName evidence="2">Uncharacterized protein</fullName>
    </submittedName>
</protein>
<sequence>MPKASAMATHIGLSSIKVLFIIPAAFAAFGSRKAFNVVNEIPELQQPPYDPNVLLAHLLTYVCAMTILAWLFVSVFFLLWKWKQWTDPWILAAGLIDLGLALILGIGVGMKANYLPGSSRGCSNAQTWQVVGDDKSFFAVLADVKKSKDAQTECRWLVDVWAQDVVCFDNCARGFQLLVAYGGVFFDEREHSMLNPFRPLLYLVNLILAIIIVPFWLCTNVTPPIRFAYHYVHKLSRRTREKPVEFDAVIPYTPQYEHITVSNRGLHQIFIIEHVLLNVVDNLHYEDIINLSLTAKAVREAVFPGQDLAYRIPKLKKRTCNEDSKTPCLYCKKNICCDCRVSRFYPGLPGRRHVEMCTAYCANCYYIHFSRHDRDFKKPCKCTITDKAFEFQQVCRTCSVKDPGLLRDARFKRYQQEARDIAQGKHLPAGEKVKCGSCKEDLKSGTRWWVCGKCKGECRDAIHPAFVKNRKVMDAEKVVGLERQIGETEGSMWAKWVSL</sequence>
<dbReference type="Proteomes" id="UP000799428">
    <property type="component" value="Unassembled WGS sequence"/>
</dbReference>
<reference evidence="2" key="1">
    <citation type="journal article" date="2020" name="Stud. Mycol.">
        <title>101 Dothideomycetes genomes: a test case for predicting lifestyles and emergence of pathogens.</title>
        <authorList>
            <person name="Haridas S."/>
            <person name="Albert R."/>
            <person name="Binder M."/>
            <person name="Bloem J."/>
            <person name="Labutti K."/>
            <person name="Salamov A."/>
            <person name="Andreopoulos B."/>
            <person name="Baker S."/>
            <person name="Barry K."/>
            <person name="Bills G."/>
            <person name="Bluhm B."/>
            <person name="Cannon C."/>
            <person name="Castanera R."/>
            <person name="Culley D."/>
            <person name="Daum C."/>
            <person name="Ezra D."/>
            <person name="Gonzalez J."/>
            <person name="Henrissat B."/>
            <person name="Kuo A."/>
            <person name="Liang C."/>
            <person name="Lipzen A."/>
            <person name="Lutzoni F."/>
            <person name="Magnuson J."/>
            <person name="Mondo S."/>
            <person name="Nolan M."/>
            <person name="Ohm R."/>
            <person name="Pangilinan J."/>
            <person name="Park H.-J."/>
            <person name="Ramirez L."/>
            <person name="Alfaro M."/>
            <person name="Sun H."/>
            <person name="Tritt A."/>
            <person name="Yoshinaga Y."/>
            <person name="Zwiers L.-H."/>
            <person name="Turgeon B."/>
            <person name="Goodwin S."/>
            <person name="Spatafora J."/>
            <person name="Crous P."/>
            <person name="Grigoriev I."/>
        </authorList>
    </citation>
    <scope>NUCLEOTIDE SEQUENCE</scope>
    <source>
        <strain evidence="2">CBS 279.74</strain>
    </source>
</reference>
<feature type="transmembrane region" description="Helical" evidence="1">
    <location>
        <begin position="58"/>
        <end position="80"/>
    </location>
</feature>
<accession>A0A6G1KQU9</accession>
<gene>
    <name evidence="2" type="ORF">K504DRAFT_446118</name>
</gene>
<evidence type="ECO:0000256" key="1">
    <source>
        <dbReference type="SAM" id="Phobius"/>
    </source>
</evidence>
<evidence type="ECO:0000313" key="2">
    <source>
        <dbReference type="EMBL" id="KAF2715234.1"/>
    </source>
</evidence>
<keyword evidence="1" id="KW-0812">Transmembrane</keyword>
<feature type="transmembrane region" description="Helical" evidence="1">
    <location>
        <begin position="89"/>
        <end position="110"/>
    </location>
</feature>
<keyword evidence="1" id="KW-0472">Membrane</keyword>
<keyword evidence="3" id="KW-1185">Reference proteome</keyword>
<proteinExistence type="predicted"/>
<name>A0A6G1KQU9_9PLEO</name>
<dbReference type="AlphaFoldDB" id="A0A6G1KQU9"/>